<dbReference type="SMART" id="SM00421">
    <property type="entry name" value="HTH_LUXR"/>
    <property type="match status" value="1"/>
</dbReference>
<dbReference type="Gene3D" id="1.10.10.10">
    <property type="entry name" value="Winged helix-like DNA-binding domain superfamily/Winged helix DNA-binding domain"/>
    <property type="match status" value="1"/>
</dbReference>
<dbReference type="InterPro" id="IPR000792">
    <property type="entry name" value="Tscrpt_reg_LuxR_C"/>
</dbReference>
<proteinExistence type="predicted"/>
<keyword evidence="4" id="KW-1185">Reference proteome</keyword>
<dbReference type="SUPFAM" id="SSF46894">
    <property type="entry name" value="C-terminal effector domain of the bipartite response regulators"/>
    <property type="match status" value="1"/>
</dbReference>
<protein>
    <submittedName>
        <fullName evidence="3">Regulatory protein, luxR family</fullName>
    </submittedName>
</protein>
<dbReference type="InterPro" id="IPR036388">
    <property type="entry name" value="WH-like_DNA-bd_sf"/>
</dbReference>
<evidence type="ECO:0000313" key="3">
    <source>
        <dbReference type="EMBL" id="SNY66039.1"/>
    </source>
</evidence>
<dbReference type="Proteomes" id="UP000219612">
    <property type="component" value="Unassembled WGS sequence"/>
</dbReference>
<dbReference type="EMBL" id="OBDY01000029">
    <property type="protein sequence ID" value="SNY66039.1"/>
    <property type="molecule type" value="Genomic_DNA"/>
</dbReference>
<dbReference type="GO" id="GO:0003677">
    <property type="term" value="F:DNA binding"/>
    <property type="evidence" value="ECO:0007669"/>
    <property type="project" value="InterPro"/>
</dbReference>
<name>A0A285K0C3_9ACTN</name>
<evidence type="ECO:0000256" key="1">
    <source>
        <dbReference type="SAM" id="MobiDB-lite"/>
    </source>
</evidence>
<dbReference type="InterPro" id="IPR016032">
    <property type="entry name" value="Sig_transdc_resp-reg_C-effctor"/>
</dbReference>
<dbReference type="GO" id="GO:0006355">
    <property type="term" value="P:regulation of DNA-templated transcription"/>
    <property type="evidence" value="ECO:0007669"/>
    <property type="project" value="InterPro"/>
</dbReference>
<feature type="region of interest" description="Disordered" evidence="1">
    <location>
        <begin position="58"/>
        <end position="124"/>
    </location>
</feature>
<sequence>MDQVVVIEAETTENRASAAADVAGVAEAAGYRRLACRGVPGGQMPAYAGLGQLLESLLPGDPPPAKEAAPSADRSGKAALSAEQPGKAAWSADRPGKAAPSAEPPRQATPNAQPPREAVEEGRLPVGRLRALEAALGGDAGADRLLVGLAVRSLLTERGERLLLVAEDCQWLDRPTVDVLCFVGRRLTDLPIALVATVHPEEQSPAMRGLPAERLRPATRPPQTGHQWGLLADAGRDMPLSEVMTAAGHLGIAAEDWAAHDRADHDQADHDRADNDRHRPVGAAHGDAAELRRIHLALSRVASDPGVAARHRSAASCGRTEAEAADLERAGRRALTGGAQAAAAVAFRRAAGASPRAEDRIRRLALAAGAARAAGLPERSRALLGEALPLASDSRTIAELATNQLLLDLTAGLPGRSIGEFEALAARLEGDDRVRVLWGAAVHCRARHLPPHQCRRIEGRLRSIRSSSPLRTIALAMLAPGHGAAEHRARLPLLVAQIADDPLALLSLGIAAESVQDLPTAQTAWALSRDLFRRVGSASDECQSLRGLAALRIACGELAAGLADAEQALRIAESVGATQVMGIAAATVARAQVWLGRGADARNILERHAGLWEDQPIAISAAEMRWASGLLALTERRYRDAWAELNRVRRHRARAAWSVADLTEAAIHCGEEVAAARIVEATAAATTTSGHLAMLVERSRALLSKDDDGAQAHFELSLAEGEDAGTPLELARTRLLYGRWLRRRKRAEDAKDQLTEALQAFADARARPWAAEATAELRAAGETVRPNREARASLSPQEVRIATLAARGLTNKEIGEMLVVSPRTIGASLYRIFPQLGIAKRAQLREALSAGRERPPVRPGP</sequence>
<dbReference type="AlphaFoldDB" id="A0A285K0C3"/>
<evidence type="ECO:0000313" key="4">
    <source>
        <dbReference type="Proteomes" id="UP000219612"/>
    </source>
</evidence>
<accession>A0A285K0C3</accession>
<dbReference type="InterPro" id="IPR011990">
    <property type="entry name" value="TPR-like_helical_dom_sf"/>
</dbReference>
<dbReference type="Gene3D" id="1.25.40.10">
    <property type="entry name" value="Tetratricopeptide repeat domain"/>
    <property type="match status" value="1"/>
</dbReference>
<feature type="region of interest" description="Disordered" evidence="1">
    <location>
        <begin position="261"/>
        <end position="280"/>
    </location>
</feature>
<dbReference type="RefSeq" id="WP_097327438.1">
    <property type="nucleotide sequence ID" value="NZ_OBDY01000029.1"/>
</dbReference>
<evidence type="ECO:0000259" key="2">
    <source>
        <dbReference type="PROSITE" id="PS50043"/>
    </source>
</evidence>
<dbReference type="PROSITE" id="PS50043">
    <property type="entry name" value="HTH_LUXR_2"/>
    <property type="match status" value="1"/>
</dbReference>
<gene>
    <name evidence="3" type="ORF">SAMN05421748_12948</name>
</gene>
<feature type="compositionally biased region" description="Basic and acidic residues" evidence="1">
    <location>
        <begin position="261"/>
        <end position="279"/>
    </location>
</feature>
<feature type="domain" description="HTH luxR-type" evidence="2">
    <location>
        <begin position="787"/>
        <end position="852"/>
    </location>
</feature>
<organism evidence="3 4">
    <name type="scientific">Paractinoplanes atraurantiacus</name>
    <dbReference type="NCBI Taxonomy" id="1036182"/>
    <lineage>
        <taxon>Bacteria</taxon>
        <taxon>Bacillati</taxon>
        <taxon>Actinomycetota</taxon>
        <taxon>Actinomycetes</taxon>
        <taxon>Micromonosporales</taxon>
        <taxon>Micromonosporaceae</taxon>
        <taxon>Paractinoplanes</taxon>
    </lineage>
</organism>
<dbReference type="SUPFAM" id="SSF48452">
    <property type="entry name" value="TPR-like"/>
    <property type="match status" value="1"/>
</dbReference>
<reference evidence="3 4" key="1">
    <citation type="submission" date="2017-09" db="EMBL/GenBank/DDBJ databases">
        <authorList>
            <person name="Ehlers B."/>
            <person name="Leendertz F.H."/>
        </authorList>
    </citation>
    <scope>NUCLEOTIDE SEQUENCE [LARGE SCALE GENOMIC DNA]</scope>
    <source>
        <strain evidence="3 4">CGMCC 4.6857</strain>
    </source>
</reference>
<dbReference type="Pfam" id="PF00196">
    <property type="entry name" value="GerE"/>
    <property type="match status" value="1"/>
</dbReference>